<proteinExistence type="predicted"/>
<keyword evidence="2" id="KW-0472">Membrane</keyword>
<dbReference type="Proteomes" id="UP000813444">
    <property type="component" value="Unassembled WGS sequence"/>
</dbReference>
<keyword evidence="2" id="KW-1133">Transmembrane helix</keyword>
<name>A0A8K0SXI3_9HYPO</name>
<accession>A0A8K0SXI3</accession>
<gene>
    <name evidence="3" type="ORF">B0I35DRAFT_478090</name>
</gene>
<evidence type="ECO:0000256" key="1">
    <source>
        <dbReference type="SAM" id="MobiDB-lite"/>
    </source>
</evidence>
<feature type="transmembrane region" description="Helical" evidence="2">
    <location>
        <begin position="52"/>
        <end position="75"/>
    </location>
</feature>
<evidence type="ECO:0000313" key="4">
    <source>
        <dbReference type="Proteomes" id="UP000813444"/>
    </source>
</evidence>
<evidence type="ECO:0000256" key="2">
    <source>
        <dbReference type="SAM" id="Phobius"/>
    </source>
</evidence>
<protein>
    <submittedName>
        <fullName evidence="3">Uncharacterized protein</fullName>
    </submittedName>
</protein>
<sequence length="156" mass="16503">MSSSNDFPLAGESDLFDGDAGGTTAPGVGVGSDAGASGDSSSNSVNIPTGGLVAIIIVVVAVAILGASTAALFYIAKKREWTIKETIRRSAKKVVTVLTPRRTEFPDYLKDGRPSSRRARARIADDVPPTPRLRPEDIEKGLANAEAQSKKHRWGR</sequence>
<comment type="caution">
    <text evidence="3">The sequence shown here is derived from an EMBL/GenBank/DDBJ whole genome shotgun (WGS) entry which is preliminary data.</text>
</comment>
<reference evidence="3" key="1">
    <citation type="journal article" date="2021" name="Nat. Commun.">
        <title>Genetic determinants of endophytism in the Arabidopsis root mycobiome.</title>
        <authorList>
            <person name="Mesny F."/>
            <person name="Miyauchi S."/>
            <person name="Thiergart T."/>
            <person name="Pickel B."/>
            <person name="Atanasova L."/>
            <person name="Karlsson M."/>
            <person name="Huettel B."/>
            <person name="Barry K.W."/>
            <person name="Haridas S."/>
            <person name="Chen C."/>
            <person name="Bauer D."/>
            <person name="Andreopoulos W."/>
            <person name="Pangilinan J."/>
            <person name="LaButti K."/>
            <person name="Riley R."/>
            <person name="Lipzen A."/>
            <person name="Clum A."/>
            <person name="Drula E."/>
            <person name="Henrissat B."/>
            <person name="Kohler A."/>
            <person name="Grigoriev I.V."/>
            <person name="Martin F.M."/>
            <person name="Hacquard S."/>
        </authorList>
    </citation>
    <scope>NUCLEOTIDE SEQUENCE</scope>
    <source>
        <strain evidence="3">MPI-CAGE-CH-0235</strain>
    </source>
</reference>
<evidence type="ECO:0000313" key="3">
    <source>
        <dbReference type="EMBL" id="KAH7319770.1"/>
    </source>
</evidence>
<keyword evidence="2" id="KW-0812">Transmembrane</keyword>
<dbReference type="OrthoDB" id="5425637at2759"/>
<dbReference type="AlphaFoldDB" id="A0A8K0SXI3"/>
<feature type="region of interest" description="Disordered" evidence="1">
    <location>
        <begin position="106"/>
        <end position="156"/>
    </location>
</feature>
<dbReference type="EMBL" id="JAGPNK010000006">
    <property type="protein sequence ID" value="KAH7319770.1"/>
    <property type="molecule type" value="Genomic_DNA"/>
</dbReference>
<keyword evidence="4" id="KW-1185">Reference proteome</keyword>
<organism evidence="3 4">
    <name type="scientific">Stachybotrys elegans</name>
    <dbReference type="NCBI Taxonomy" id="80388"/>
    <lineage>
        <taxon>Eukaryota</taxon>
        <taxon>Fungi</taxon>
        <taxon>Dikarya</taxon>
        <taxon>Ascomycota</taxon>
        <taxon>Pezizomycotina</taxon>
        <taxon>Sordariomycetes</taxon>
        <taxon>Hypocreomycetidae</taxon>
        <taxon>Hypocreales</taxon>
        <taxon>Stachybotryaceae</taxon>
        <taxon>Stachybotrys</taxon>
    </lineage>
</organism>